<keyword evidence="4" id="KW-1015">Disulfide bond</keyword>
<keyword evidence="7" id="KW-1185">Reference proteome</keyword>
<name>A0ABQ9FCP8_TEGGR</name>
<dbReference type="Pfam" id="PF14704">
    <property type="entry name" value="DERM"/>
    <property type="match status" value="1"/>
</dbReference>
<reference evidence="6 7" key="1">
    <citation type="submission" date="2022-12" db="EMBL/GenBank/DDBJ databases">
        <title>Chromosome-level genome of Tegillarca granosa.</title>
        <authorList>
            <person name="Kim J."/>
        </authorList>
    </citation>
    <scope>NUCLEOTIDE SEQUENCE [LARGE SCALE GENOMIC DNA]</scope>
    <source>
        <strain evidence="6">Teg-2019</strain>
        <tissue evidence="6">Adductor muscle</tissue>
    </source>
</reference>
<evidence type="ECO:0000256" key="5">
    <source>
        <dbReference type="SAM" id="SignalP"/>
    </source>
</evidence>
<evidence type="ECO:0000256" key="3">
    <source>
        <dbReference type="ARBA" id="ARBA00022525"/>
    </source>
</evidence>
<evidence type="ECO:0000256" key="2">
    <source>
        <dbReference type="ARBA" id="ARBA00008712"/>
    </source>
</evidence>
<dbReference type="EMBL" id="JARBDR010000342">
    <property type="protein sequence ID" value="KAJ8314050.1"/>
    <property type="molecule type" value="Genomic_DNA"/>
</dbReference>
<comment type="subcellular location">
    <subcellularLocation>
        <location evidence="1">Secreted</location>
    </subcellularLocation>
</comment>
<dbReference type="PANTHER" id="PTHR15040">
    <property type="entry name" value="DERMATOPONTIN-RELATED"/>
    <property type="match status" value="1"/>
</dbReference>
<accession>A0ABQ9FCP8</accession>
<protein>
    <submittedName>
        <fullName evidence="6">Uncharacterized protein</fullName>
    </submittedName>
</protein>
<sequence length="119" mass="14040">MKGLFQLLALVCLLELAFCWKNKWDKPLNFQCPTGQAISWIKSIHNNHREDRLFDFRCTNKCPKANSCHWTGYINNYDQRVDFVCPSGGMISGFKSVHSNHHEDRRWRVYCCRNSLTEL</sequence>
<organism evidence="6 7">
    <name type="scientific">Tegillarca granosa</name>
    <name type="common">Malaysian cockle</name>
    <name type="synonym">Anadara granosa</name>
    <dbReference type="NCBI Taxonomy" id="220873"/>
    <lineage>
        <taxon>Eukaryota</taxon>
        <taxon>Metazoa</taxon>
        <taxon>Spiralia</taxon>
        <taxon>Lophotrochozoa</taxon>
        <taxon>Mollusca</taxon>
        <taxon>Bivalvia</taxon>
        <taxon>Autobranchia</taxon>
        <taxon>Pteriomorphia</taxon>
        <taxon>Arcoida</taxon>
        <taxon>Arcoidea</taxon>
        <taxon>Arcidae</taxon>
        <taxon>Tegillarca</taxon>
    </lineage>
</organism>
<keyword evidence="5" id="KW-0732">Signal</keyword>
<dbReference type="PANTHER" id="PTHR15040:SF1">
    <property type="entry name" value="DERMATOPONTIN-LIKE ISOFORM X1"/>
    <property type="match status" value="1"/>
</dbReference>
<keyword evidence="3" id="KW-0964">Secreted</keyword>
<comment type="caution">
    <text evidence="6">The sequence shown here is derived from an EMBL/GenBank/DDBJ whole genome shotgun (WGS) entry which is preliminary data.</text>
</comment>
<feature type="chain" id="PRO_5046653795" evidence="5">
    <location>
        <begin position="20"/>
        <end position="119"/>
    </location>
</feature>
<feature type="signal peptide" evidence="5">
    <location>
        <begin position="1"/>
        <end position="19"/>
    </location>
</feature>
<evidence type="ECO:0000313" key="7">
    <source>
        <dbReference type="Proteomes" id="UP001217089"/>
    </source>
</evidence>
<evidence type="ECO:0000256" key="1">
    <source>
        <dbReference type="ARBA" id="ARBA00004613"/>
    </source>
</evidence>
<comment type="similarity">
    <text evidence="2">Belongs to the dermatopontin family.</text>
</comment>
<dbReference type="InterPro" id="IPR026645">
    <property type="entry name" value="Dermatopontin"/>
</dbReference>
<evidence type="ECO:0000313" key="6">
    <source>
        <dbReference type="EMBL" id="KAJ8314050.1"/>
    </source>
</evidence>
<proteinExistence type="inferred from homology"/>
<evidence type="ECO:0000256" key="4">
    <source>
        <dbReference type="ARBA" id="ARBA00023157"/>
    </source>
</evidence>
<dbReference type="Proteomes" id="UP001217089">
    <property type="component" value="Unassembled WGS sequence"/>
</dbReference>
<gene>
    <name evidence="6" type="ORF">KUTeg_008611</name>
</gene>